<evidence type="ECO:0000256" key="1">
    <source>
        <dbReference type="SAM" id="MobiDB-lite"/>
    </source>
</evidence>
<proteinExistence type="predicted"/>
<evidence type="ECO:0000313" key="2">
    <source>
        <dbReference type="EMBL" id="KAF2612963.1"/>
    </source>
</evidence>
<reference evidence="2" key="1">
    <citation type="submission" date="2019-12" db="EMBL/GenBank/DDBJ databases">
        <title>Genome sequencing and annotation of Brassica cretica.</title>
        <authorList>
            <person name="Studholme D.J."/>
            <person name="Sarris P.F."/>
        </authorList>
    </citation>
    <scope>NUCLEOTIDE SEQUENCE</scope>
    <source>
        <strain evidence="2">PFS-102/07</strain>
        <tissue evidence="2">Leaf</tissue>
    </source>
</reference>
<comment type="caution">
    <text evidence="2">The sequence shown here is derived from an EMBL/GenBank/DDBJ whole genome shotgun (WGS) entry which is preliminary data.</text>
</comment>
<dbReference type="AlphaFoldDB" id="A0A8S9M6Z1"/>
<organism evidence="2">
    <name type="scientific">Brassica cretica</name>
    <name type="common">Mustard</name>
    <dbReference type="NCBI Taxonomy" id="69181"/>
    <lineage>
        <taxon>Eukaryota</taxon>
        <taxon>Viridiplantae</taxon>
        <taxon>Streptophyta</taxon>
        <taxon>Embryophyta</taxon>
        <taxon>Tracheophyta</taxon>
        <taxon>Spermatophyta</taxon>
        <taxon>Magnoliopsida</taxon>
        <taxon>eudicotyledons</taxon>
        <taxon>Gunneridae</taxon>
        <taxon>Pentapetalae</taxon>
        <taxon>rosids</taxon>
        <taxon>malvids</taxon>
        <taxon>Brassicales</taxon>
        <taxon>Brassicaceae</taxon>
        <taxon>Brassiceae</taxon>
        <taxon>Brassica</taxon>
    </lineage>
</organism>
<dbReference type="EMBL" id="QGKY02000089">
    <property type="protein sequence ID" value="KAF2612963.1"/>
    <property type="molecule type" value="Genomic_DNA"/>
</dbReference>
<name>A0A8S9M6Z1_BRACR</name>
<sequence>MNYASNIRKRSTFLERCVSKRKYCSLVLKSGVSNESFHDCCLYRSQEHYFFPMIQTRNRECTYVRRHRHRSELVAIVTSLSSSPSSPVFTHRHFVLPESVLLLRTPLSPLQSRIRTQPPELMVQSPLMFAPQFVSLCAAADAVVSPPYREGDNHFFFSILGAKMISRKPIFFAHKHSLFSSNQQVLKLYSKELPDMNYASNTRKQSTFLERCVSKRNYCSLVLKSGVSDESFHFLFMIDVCYCRPLQVTGTLFLPYDSDTELRSSTLMPETSRPIYHAPASDSEKAPYVAKANERKVEYEKTRNSKLPESFTRRRGGEEEEKTSVLPKNDGCGCSLMFTV</sequence>
<gene>
    <name evidence="2" type="ORF">F2Q70_00011728</name>
</gene>
<accession>A0A8S9M6Z1</accession>
<feature type="region of interest" description="Disordered" evidence="1">
    <location>
        <begin position="299"/>
        <end position="325"/>
    </location>
</feature>
<protein>
    <submittedName>
        <fullName evidence="2">Uncharacterized protein</fullName>
    </submittedName>
</protein>